<comment type="caution">
    <text evidence="2">The sequence shown here is derived from an EMBL/GenBank/DDBJ whole genome shotgun (WGS) entry which is preliminary data.</text>
</comment>
<feature type="transmembrane region" description="Helical" evidence="1">
    <location>
        <begin position="122"/>
        <end position="148"/>
    </location>
</feature>
<proteinExistence type="predicted"/>
<organism evidence="2 3">
    <name type="scientific">Micromonospora fluostatini</name>
    <dbReference type="NCBI Taxonomy" id="1629071"/>
    <lineage>
        <taxon>Bacteria</taxon>
        <taxon>Bacillati</taxon>
        <taxon>Actinomycetota</taxon>
        <taxon>Actinomycetes</taxon>
        <taxon>Micromonosporales</taxon>
        <taxon>Micromonosporaceae</taxon>
        <taxon>Micromonospora</taxon>
    </lineage>
</organism>
<evidence type="ECO:0000313" key="3">
    <source>
        <dbReference type="Proteomes" id="UP000295626"/>
    </source>
</evidence>
<keyword evidence="1" id="KW-0812">Transmembrane</keyword>
<name>A0ABY2DKX5_9ACTN</name>
<sequence>MTTSLTAALDVELRKLAASRVIRTTTVLVVAGITILASALTSATRNGNDQIAAQLGPLADTDGWMLLTGVAAQVTAAGGLLAFGVALSWLVGREFSDATITGLFAQPVSRPVIVSAKLLSHLLWAVLVAVALTALIALTGTLLGLGAWHADVRSALGRQLVLTILSALLATPAAWAATLGRGPLPGIATTIALIVIAQVTAVAGAGAWFPPAAPALWALQPDTVSAPQLTAVTVVPVTFTALTVAAWARLQLDR</sequence>
<feature type="transmembrane region" description="Helical" evidence="1">
    <location>
        <begin position="160"/>
        <end position="180"/>
    </location>
</feature>
<feature type="transmembrane region" description="Helical" evidence="1">
    <location>
        <begin position="229"/>
        <end position="248"/>
    </location>
</feature>
<dbReference type="EMBL" id="SMKE01000041">
    <property type="protein sequence ID" value="TDC01606.1"/>
    <property type="molecule type" value="Genomic_DNA"/>
</dbReference>
<feature type="transmembrane region" description="Helical" evidence="1">
    <location>
        <begin position="187"/>
        <end position="209"/>
    </location>
</feature>
<keyword evidence="3" id="KW-1185">Reference proteome</keyword>
<dbReference type="Proteomes" id="UP000295626">
    <property type="component" value="Unassembled WGS sequence"/>
</dbReference>
<evidence type="ECO:0000313" key="2">
    <source>
        <dbReference type="EMBL" id="TDC01606.1"/>
    </source>
</evidence>
<keyword evidence="1" id="KW-0472">Membrane</keyword>
<accession>A0ABY2DKX5</accession>
<reference evidence="2 3" key="1">
    <citation type="submission" date="2019-02" db="EMBL/GenBank/DDBJ databases">
        <title>Draft genome sequences of novel Actinobacteria.</title>
        <authorList>
            <person name="Sahin N."/>
            <person name="Ay H."/>
            <person name="Saygin H."/>
        </authorList>
    </citation>
    <scope>NUCLEOTIDE SEQUENCE [LARGE SCALE GENOMIC DNA]</scope>
    <source>
        <strain evidence="2 3">JCM 30529</strain>
    </source>
</reference>
<protein>
    <submittedName>
        <fullName evidence="2">ABC transporter permease</fullName>
    </submittedName>
</protein>
<feature type="transmembrane region" description="Helical" evidence="1">
    <location>
        <begin position="21"/>
        <end position="44"/>
    </location>
</feature>
<feature type="transmembrane region" description="Helical" evidence="1">
    <location>
        <begin position="64"/>
        <end position="91"/>
    </location>
</feature>
<keyword evidence="1" id="KW-1133">Transmembrane helix</keyword>
<evidence type="ECO:0000256" key="1">
    <source>
        <dbReference type="SAM" id="Phobius"/>
    </source>
</evidence>
<gene>
    <name evidence="2" type="ORF">E1091_02540</name>
</gene>
<dbReference type="Pfam" id="PF12730">
    <property type="entry name" value="ABC2_membrane_4"/>
    <property type="match status" value="1"/>
</dbReference>